<evidence type="ECO:0000313" key="1">
    <source>
        <dbReference type="EMBL" id="QJA54656.1"/>
    </source>
</evidence>
<accession>A0A6H2A382</accession>
<organism evidence="1">
    <name type="scientific">viral metagenome</name>
    <dbReference type="NCBI Taxonomy" id="1070528"/>
    <lineage>
        <taxon>unclassified sequences</taxon>
        <taxon>metagenomes</taxon>
        <taxon>organismal metagenomes</taxon>
    </lineage>
</organism>
<dbReference type="EMBL" id="MT144721">
    <property type="protein sequence ID" value="QJH98208.1"/>
    <property type="molecule type" value="Genomic_DNA"/>
</dbReference>
<dbReference type="EMBL" id="MT144526">
    <property type="protein sequence ID" value="QJA54656.1"/>
    <property type="molecule type" value="Genomic_DNA"/>
</dbReference>
<proteinExistence type="predicted"/>
<evidence type="ECO:0000313" key="2">
    <source>
        <dbReference type="EMBL" id="QJH98208.1"/>
    </source>
</evidence>
<dbReference type="AlphaFoldDB" id="A0A6H2A382"/>
<name>A0A6H2A382_9ZZZZ</name>
<reference evidence="1" key="1">
    <citation type="submission" date="2020-03" db="EMBL/GenBank/DDBJ databases">
        <title>The deep terrestrial virosphere.</title>
        <authorList>
            <person name="Holmfeldt K."/>
            <person name="Nilsson E."/>
            <person name="Simone D."/>
            <person name="Lopez-Fernandez M."/>
            <person name="Wu X."/>
            <person name="de Brujin I."/>
            <person name="Lundin D."/>
            <person name="Andersson A."/>
            <person name="Bertilsson S."/>
            <person name="Dopson M."/>
        </authorList>
    </citation>
    <scope>NUCLEOTIDE SEQUENCE</scope>
    <source>
        <strain evidence="1">TM448A05439</strain>
        <strain evidence="2">TM448B01247</strain>
    </source>
</reference>
<protein>
    <submittedName>
        <fullName evidence="1">Uncharacterized protein</fullName>
    </submittedName>
</protein>
<gene>
    <name evidence="1" type="ORF">TM448A05439_0005</name>
    <name evidence="2" type="ORF">TM448B01247_0027</name>
</gene>
<sequence>MLLQNEIQAGEVYVYYSDVFFMNVNPSLWQLVELGTRNNNNKWENIKTGELVNYGNHVFITIERLKRMHENIDSLHYGDNSDYVAKAYNLVIEYEKSQEAV</sequence>